<feature type="short sequence motif" description="'HIGH' region" evidence="14">
    <location>
        <begin position="11"/>
        <end position="21"/>
    </location>
</feature>
<dbReference type="SMR" id="A0A832WM60"/>
<dbReference type="EC" id="6.1.1.10" evidence="14"/>
<evidence type="ECO:0000256" key="5">
    <source>
        <dbReference type="ARBA" id="ARBA00022598"/>
    </source>
</evidence>
<evidence type="ECO:0000256" key="1">
    <source>
        <dbReference type="ARBA" id="ARBA00004496"/>
    </source>
</evidence>
<dbReference type="PANTHER" id="PTHR45765">
    <property type="entry name" value="METHIONINE--TRNA LIGASE"/>
    <property type="match status" value="1"/>
</dbReference>
<keyword evidence="9 14" id="KW-0067">ATP-binding</keyword>
<keyword evidence="8 14" id="KW-0862">Zinc</keyword>
<comment type="function">
    <text evidence="14">Is required not only for elongation of protein synthesis but also for the initiation of all mRNA translation through initiator tRNA(fMet) aminoacylation.</text>
</comment>
<evidence type="ECO:0000313" key="16">
    <source>
        <dbReference type="EMBL" id="HII69922.1"/>
    </source>
</evidence>
<comment type="cofactor">
    <cofactor evidence="14">
        <name>Zn(2+)</name>
        <dbReference type="ChEBI" id="CHEBI:29105"/>
    </cofactor>
    <text evidence="14">Binds 1 zinc ion per subunit.</text>
</comment>
<dbReference type="InterPro" id="IPR033911">
    <property type="entry name" value="MetRS_core"/>
</dbReference>
<keyword evidence="12 14" id="KW-0030">Aminoacyl-tRNA synthetase</keyword>
<dbReference type="SUPFAM" id="SSF50249">
    <property type="entry name" value="Nucleic acid-binding proteins"/>
    <property type="match status" value="1"/>
</dbReference>
<dbReference type="GO" id="GO:0005524">
    <property type="term" value="F:ATP binding"/>
    <property type="evidence" value="ECO:0007669"/>
    <property type="project" value="UniProtKB-UniRule"/>
</dbReference>
<reference evidence="16" key="1">
    <citation type="journal article" date="2020" name="bioRxiv">
        <title>A rank-normalized archaeal taxonomy based on genome phylogeny resolves widespread incomplete and uneven classifications.</title>
        <authorList>
            <person name="Rinke C."/>
            <person name="Chuvochina M."/>
            <person name="Mussig A.J."/>
            <person name="Chaumeil P.-A."/>
            <person name="Waite D.W."/>
            <person name="Whitman W.B."/>
            <person name="Parks D.H."/>
            <person name="Hugenholtz P."/>
        </authorList>
    </citation>
    <scope>NUCLEOTIDE SEQUENCE</scope>
    <source>
        <strain evidence="16">UBA8853</strain>
    </source>
</reference>
<organism evidence="16 17">
    <name type="scientific">Methanopyrus kandleri</name>
    <dbReference type="NCBI Taxonomy" id="2320"/>
    <lineage>
        <taxon>Archaea</taxon>
        <taxon>Methanobacteriati</taxon>
        <taxon>Methanobacteriota</taxon>
        <taxon>Methanomada group</taxon>
        <taxon>Methanopyri</taxon>
        <taxon>Methanopyrales</taxon>
        <taxon>Methanopyraceae</taxon>
        <taxon>Methanopyrus</taxon>
    </lineage>
</organism>
<feature type="binding site" evidence="14">
    <location>
        <position position="335"/>
    </location>
    <ligand>
        <name>ATP</name>
        <dbReference type="ChEBI" id="CHEBI:30616"/>
    </ligand>
</feature>
<dbReference type="GO" id="GO:0000049">
    <property type="term" value="F:tRNA binding"/>
    <property type="evidence" value="ECO:0007669"/>
    <property type="project" value="UniProtKB-UniRule"/>
</dbReference>
<dbReference type="InterPro" id="IPR002547">
    <property type="entry name" value="tRNA-bd_dom"/>
</dbReference>
<dbReference type="CDD" id="cd00814">
    <property type="entry name" value="MetRS_core"/>
    <property type="match status" value="1"/>
</dbReference>
<keyword evidence="5 14" id="KW-0436">Ligase</keyword>
<evidence type="ECO:0000313" key="17">
    <source>
        <dbReference type="Proteomes" id="UP000619545"/>
    </source>
</evidence>
<dbReference type="GO" id="GO:0017101">
    <property type="term" value="C:aminoacyl-tRNA synthetase multienzyme complex"/>
    <property type="evidence" value="ECO:0007669"/>
    <property type="project" value="TreeGrafter"/>
</dbReference>
<feature type="binding site" evidence="14">
    <location>
        <position position="146"/>
    </location>
    <ligand>
        <name>Zn(2+)</name>
        <dbReference type="ChEBI" id="CHEBI:29105"/>
    </ligand>
</feature>
<dbReference type="PRINTS" id="PR01041">
    <property type="entry name" value="TRNASYNTHMET"/>
</dbReference>
<accession>A0A832WM60</accession>
<dbReference type="OMA" id="NMFLPDR"/>
<dbReference type="Pfam" id="PF09334">
    <property type="entry name" value="tRNA-synt_1g"/>
    <property type="match status" value="1"/>
</dbReference>
<feature type="domain" description="TRNA-binding" evidence="15">
    <location>
        <begin position="567"/>
        <end position="668"/>
    </location>
</feature>
<sequence>MGKVLVTTALAYTNGPLHIGHVRSTYLPADVYTRFLKMRGIDAIHIGGTDNHGVPIALQAELEGKDPEEIVEKYHEMIKEDLERLNIHFDEFSCTCREFNPDHVDMTQWFFKRLYEAGYIEEREVEQLYCPECERPLPDRYVEGVCPYCGAEGARGDHCEACGRYLEPVQLEEPRCVICGSKPEVRRTMHLFFKLSEFEEDLKKWLESNDNLPKNVRNYAIQWVREGLKDWDIVRDLDWGVPVPLEGYEDKVFYVWFDAPIGYVTFTKQYCDRVGQDWKDYWFSEDTKIVHFIGKDIIVHHALFWPAMLMGVGATLPYTIVAGEYLTLEGEKMSTSRGWVVWVKDFTKLFPADLLRYYLIVVSPLTRDADFSWGDFRDRVNNELVANLGNFVYRTLSFIYRFLDGNVPEAETDQEIVDKIKETHQRVTEHLEKFRFREALTEVLRLSKFGNEYFQEHEPWKLKDEDPERCAEVLRGCARIVKALAVMLAPFLPDSAEKIWQSLGYEDSVHDVDWEEALEDVETKEIPEPEPIFPKVTEEDLEKAKALLPEESGESEGQDDEYVSLEEFNRLDLRVGKIKEAERVEGSDRLIKLRIDIGDRTVTAVAGLYPTYEPEELVGRKVVVLANIQPKEMFGVRSEAMILAVGDEPALLTIDESKREVEPGERIR</sequence>
<dbReference type="InterPro" id="IPR009080">
    <property type="entry name" value="tRNAsynth_Ia_anticodon-bd"/>
</dbReference>
<dbReference type="InterPro" id="IPR012340">
    <property type="entry name" value="NA-bd_OB-fold"/>
</dbReference>
<dbReference type="SUPFAM" id="SSF47323">
    <property type="entry name" value="Anticodon-binding domain of a subclass of class I aminoacyl-tRNA synthetases"/>
    <property type="match status" value="1"/>
</dbReference>
<comment type="similarity">
    <text evidence="14">Belongs to the class-I aminoacyl-tRNA synthetase family. MetG type 1 subfamily.</text>
</comment>
<dbReference type="SUPFAM" id="SSF52374">
    <property type="entry name" value="Nucleotidylyl transferase"/>
    <property type="match status" value="1"/>
</dbReference>
<dbReference type="Gene3D" id="2.20.28.20">
    <property type="entry name" value="Methionyl-tRNA synthetase, Zn-domain"/>
    <property type="match status" value="1"/>
</dbReference>
<dbReference type="InterPro" id="IPR004495">
    <property type="entry name" value="Met-tRNA-synth_bsu_C"/>
</dbReference>
<dbReference type="RefSeq" id="WP_011019218.1">
    <property type="nucleotide sequence ID" value="NZ_DUJS01000002.1"/>
</dbReference>
<comment type="subcellular location">
    <subcellularLocation>
        <location evidence="1 14">Cytoplasm</location>
    </subcellularLocation>
</comment>
<dbReference type="Pfam" id="PF19303">
    <property type="entry name" value="Anticodon_3"/>
    <property type="match status" value="1"/>
</dbReference>
<gene>
    <name evidence="14 16" type="primary">metG</name>
    <name evidence="16" type="ORF">HA336_01650</name>
</gene>
<evidence type="ECO:0000256" key="6">
    <source>
        <dbReference type="ARBA" id="ARBA00022723"/>
    </source>
</evidence>
<dbReference type="CDD" id="cd07957">
    <property type="entry name" value="Anticodon_Ia_Met"/>
    <property type="match status" value="1"/>
</dbReference>
<dbReference type="CDD" id="cd02800">
    <property type="entry name" value="tRNA_bind_EcMetRS_like"/>
    <property type="match status" value="1"/>
</dbReference>
<evidence type="ECO:0000256" key="4">
    <source>
        <dbReference type="ARBA" id="ARBA00022555"/>
    </source>
</evidence>
<dbReference type="EMBL" id="DUJS01000002">
    <property type="protein sequence ID" value="HII69922.1"/>
    <property type="molecule type" value="Genomic_DNA"/>
</dbReference>
<dbReference type="Gene3D" id="1.10.730.10">
    <property type="entry name" value="Isoleucyl-tRNA Synthetase, Domain 1"/>
    <property type="match status" value="1"/>
</dbReference>
<evidence type="ECO:0000256" key="11">
    <source>
        <dbReference type="ARBA" id="ARBA00022917"/>
    </source>
</evidence>
<dbReference type="HAMAP" id="MF_00098">
    <property type="entry name" value="Met_tRNA_synth_type1"/>
    <property type="match status" value="1"/>
</dbReference>
<name>A0A832WM60_9EURY</name>
<comment type="subunit">
    <text evidence="2 14">Homodimer.</text>
</comment>
<dbReference type="Gene3D" id="3.40.50.620">
    <property type="entry name" value="HUPs"/>
    <property type="match status" value="1"/>
</dbReference>
<dbReference type="NCBIfam" id="TIGR00399">
    <property type="entry name" value="metG_C_term"/>
    <property type="match status" value="1"/>
</dbReference>
<dbReference type="Pfam" id="PF01588">
    <property type="entry name" value="tRNA_bind"/>
    <property type="match status" value="1"/>
</dbReference>
<dbReference type="PROSITE" id="PS50886">
    <property type="entry name" value="TRBD"/>
    <property type="match status" value="1"/>
</dbReference>
<dbReference type="NCBIfam" id="TIGR00398">
    <property type="entry name" value="metG"/>
    <property type="match status" value="1"/>
</dbReference>
<feature type="binding site" evidence="14">
    <location>
        <position position="162"/>
    </location>
    <ligand>
        <name>Zn(2+)</name>
        <dbReference type="ChEBI" id="CHEBI:29105"/>
    </ligand>
</feature>
<keyword evidence="3 14" id="KW-0963">Cytoplasm</keyword>
<dbReference type="FunFam" id="2.20.28.20:FF:000001">
    <property type="entry name" value="Methionine--tRNA ligase"/>
    <property type="match status" value="1"/>
</dbReference>
<dbReference type="InterPro" id="IPR014758">
    <property type="entry name" value="Met-tRNA_synth"/>
</dbReference>
<dbReference type="InterPro" id="IPR023458">
    <property type="entry name" value="Met-tRNA_ligase_1"/>
</dbReference>
<dbReference type="GO" id="GO:0006431">
    <property type="term" value="P:methionyl-tRNA aminoacylation"/>
    <property type="evidence" value="ECO:0007669"/>
    <property type="project" value="UniProtKB-UniRule"/>
</dbReference>
<evidence type="ECO:0000256" key="2">
    <source>
        <dbReference type="ARBA" id="ARBA00011738"/>
    </source>
</evidence>
<evidence type="ECO:0000256" key="12">
    <source>
        <dbReference type="ARBA" id="ARBA00023146"/>
    </source>
</evidence>
<dbReference type="GO" id="GO:0046872">
    <property type="term" value="F:metal ion binding"/>
    <property type="evidence" value="ECO:0007669"/>
    <property type="project" value="UniProtKB-KW"/>
</dbReference>
<protein>
    <recommendedName>
        <fullName evidence="14">Methionine--tRNA ligase</fullName>
        <ecNumber evidence="14">6.1.1.10</ecNumber>
    </recommendedName>
    <alternativeName>
        <fullName evidence="14">Methionyl-tRNA synthetase</fullName>
        <shortName evidence="14">MetRS</shortName>
    </alternativeName>
</protein>
<evidence type="ECO:0000256" key="8">
    <source>
        <dbReference type="ARBA" id="ARBA00022833"/>
    </source>
</evidence>
<evidence type="ECO:0000256" key="14">
    <source>
        <dbReference type="HAMAP-Rule" id="MF_00098"/>
    </source>
</evidence>
<feature type="binding site" evidence="14">
    <location>
        <position position="159"/>
    </location>
    <ligand>
        <name>Zn(2+)</name>
        <dbReference type="ChEBI" id="CHEBI:29105"/>
    </ligand>
</feature>
<dbReference type="GO" id="GO:0004825">
    <property type="term" value="F:methionine-tRNA ligase activity"/>
    <property type="evidence" value="ECO:0007669"/>
    <property type="project" value="UniProtKB-UniRule"/>
</dbReference>
<dbReference type="Proteomes" id="UP000619545">
    <property type="component" value="Unassembled WGS sequence"/>
</dbReference>
<evidence type="ECO:0000259" key="15">
    <source>
        <dbReference type="PROSITE" id="PS50886"/>
    </source>
</evidence>
<dbReference type="SUPFAM" id="SSF57770">
    <property type="entry name" value="Methionyl-tRNA synthetase (MetRS), Zn-domain"/>
    <property type="match status" value="1"/>
</dbReference>
<dbReference type="InterPro" id="IPR029038">
    <property type="entry name" value="MetRS_Zn"/>
</dbReference>
<dbReference type="GO" id="GO:0005829">
    <property type="term" value="C:cytosol"/>
    <property type="evidence" value="ECO:0007669"/>
    <property type="project" value="TreeGrafter"/>
</dbReference>
<comment type="catalytic activity">
    <reaction evidence="13 14">
        <text>tRNA(Met) + L-methionine + ATP = L-methionyl-tRNA(Met) + AMP + diphosphate</text>
        <dbReference type="Rhea" id="RHEA:13481"/>
        <dbReference type="Rhea" id="RHEA-COMP:9667"/>
        <dbReference type="Rhea" id="RHEA-COMP:9698"/>
        <dbReference type="ChEBI" id="CHEBI:30616"/>
        <dbReference type="ChEBI" id="CHEBI:33019"/>
        <dbReference type="ChEBI" id="CHEBI:57844"/>
        <dbReference type="ChEBI" id="CHEBI:78442"/>
        <dbReference type="ChEBI" id="CHEBI:78530"/>
        <dbReference type="ChEBI" id="CHEBI:456215"/>
        <dbReference type="EC" id="6.1.1.10"/>
    </reaction>
</comment>
<keyword evidence="10 14" id="KW-0694">RNA-binding</keyword>
<evidence type="ECO:0000256" key="10">
    <source>
        <dbReference type="ARBA" id="ARBA00022884"/>
    </source>
</evidence>
<evidence type="ECO:0000256" key="13">
    <source>
        <dbReference type="ARBA" id="ARBA00047364"/>
    </source>
</evidence>
<keyword evidence="11 14" id="KW-0648">Protein biosynthesis</keyword>
<dbReference type="GeneID" id="1476951"/>
<dbReference type="NCBIfam" id="NF001100">
    <property type="entry name" value="PRK00133.1"/>
    <property type="match status" value="1"/>
</dbReference>
<keyword evidence="7 14" id="KW-0547">Nucleotide-binding</keyword>
<evidence type="ECO:0000256" key="9">
    <source>
        <dbReference type="ARBA" id="ARBA00022840"/>
    </source>
</evidence>
<dbReference type="InterPro" id="IPR015413">
    <property type="entry name" value="Methionyl/Leucyl_tRNA_Synth"/>
</dbReference>
<dbReference type="PANTHER" id="PTHR45765:SF1">
    <property type="entry name" value="METHIONINE--TRNA LIGASE, CYTOPLASMIC"/>
    <property type="match status" value="1"/>
</dbReference>
<evidence type="ECO:0000256" key="3">
    <source>
        <dbReference type="ARBA" id="ARBA00022490"/>
    </source>
</evidence>
<keyword evidence="4 14" id="KW-0820">tRNA-binding</keyword>
<dbReference type="Gene3D" id="2.40.50.140">
    <property type="entry name" value="Nucleic acid-binding proteins"/>
    <property type="match status" value="1"/>
</dbReference>
<proteinExistence type="inferred from homology"/>
<keyword evidence="6 14" id="KW-0479">Metal-binding</keyword>
<dbReference type="InterPro" id="IPR014729">
    <property type="entry name" value="Rossmann-like_a/b/a_fold"/>
</dbReference>
<dbReference type="InterPro" id="IPR041872">
    <property type="entry name" value="Anticodon_Met"/>
</dbReference>
<feature type="binding site" evidence="14">
    <location>
        <position position="149"/>
    </location>
    <ligand>
        <name>Zn(2+)</name>
        <dbReference type="ChEBI" id="CHEBI:29105"/>
    </ligand>
</feature>
<dbReference type="AlphaFoldDB" id="A0A832WM60"/>
<feature type="short sequence motif" description="'KMSKS' region" evidence="14">
    <location>
        <begin position="332"/>
        <end position="336"/>
    </location>
</feature>
<comment type="caution">
    <text evidence="16">The sequence shown here is derived from an EMBL/GenBank/DDBJ whole genome shotgun (WGS) entry which is preliminary data.</text>
</comment>
<evidence type="ECO:0000256" key="7">
    <source>
        <dbReference type="ARBA" id="ARBA00022741"/>
    </source>
</evidence>